<accession>A0A2S3V3N3</accession>
<dbReference type="SMART" id="SM00052">
    <property type="entry name" value="EAL"/>
    <property type="match status" value="1"/>
</dbReference>
<dbReference type="GO" id="GO:0006355">
    <property type="term" value="P:regulation of DNA-templated transcription"/>
    <property type="evidence" value="ECO:0007669"/>
    <property type="project" value="InterPro"/>
</dbReference>
<dbReference type="SMART" id="SM00267">
    <property type="entry name" value="GGDEF"/>
    <property type="match status" value="1"/>
</dbReference>
<dbReference type="Gene3D" id="3.30.70.270">
    <property type="match status" value="1"/>
</dbReference>
<dbReference type="AlphaFoldDB" id="A0A2S3V3N3"/>
<dbReference type="SUPFAM" id="SSF55073">
    <property type="entry name" value="Nucleotide cyclase"/>
    <property type="match status" value="1"/>
</dbReference>
<dbReference type="SUPFAM" id="SSF141868">
    <property type="entry name" value="EAL domain-like"/>
    <property type="match status" value="1"/>
</dbReference>
<dbReference type="InterPro" id="IPR029787">
    <property type="entry name" value="Nucleotide_cyclase"/>
</dbReference>
<dbReference type="Pfam" id="PF00990">
    <property type="entry name" value="GGDEF"/>
    <property type="match status" value="1"/>
</dbReference>
<dbReference type="NCBIfam" id="TIGR00254">
    <property type="entry name" value="GGDEF"/>
    <property type="match status" value="1"/>
</dbReference>
<evidence type="ECO:0000313" key="4">
    <source>
        <dbReference type="EMBL" id="POF34546.1"/>
    </source>
</evidence>
<organism evidence="4 5">
    <name type="scientific">Roseibium marinum</name>
    <dbReference type="NCBI Taxonomy" id="281252"/>
    <lineage>
        <taxon>Bacteria</taxon>
        <taxon>Pseudomonadati</taxon>
        <taxon>Pseudomonadota</taxon>
        <taxon>Alphaproteobacteria</taxon>
        <taxon>Hyphomicrobiales</taxon>
        <taxon>Stappiaceae</taxon>
        <taxon>Roseibium</taxon>
    </lineage>
</organism>
<evidence type="ECO:0000313" key="5">
    <source>
        <dbReference type="Proteomes" id="UP000236959"/>
    </source>
</evidence>
<dbReference type="InterPro" id="IPR035965">
    <property type="entry name" value="PAS-like_dom_sf"/>
</dbReference>
<dbReference type="InterPro" id="IPR043128">
    <property type="entry name" value="Rev_trsase/Diguanyl_cyclase"/>
</dbReference>
<dbReference type="PANTHER" id="PTHR44757">
    <property type="entry name" value="DIGUANYLATE CYCLASE DGCP"/>
    <property type="match status" value="1"/>
</dbReference>
<feature type="domain" description="GGDEF" evidence="3">
    <location>
        <begin position="328"/>
        <end position="461"/>
    </location>
</feature>
<dbReference type="Pfam" id="PF00563">
    <property type="entry name" value="EAL"/>
    <property type="match status" value="1"/>
</dbReference>
<feature type="region of interest" description="Disordered" evidence="1">
    <location>
        <begin position="1"/>
        <end position="21"/>
    </location>
</feature>
<dbReference type="InterPro" id="IPR013767">
    <property type="entry name" value="PAS_fold"/>
</dbReference>
<proteinExistence type="predicted"/>
<name>A0A2S3V3N3_9HYPH</name>
<keyword evidence="5" id="KW-1185">Reference proteome</keyword>
<protein>
    <submittedName>
        <fullName evidence="4">Diguanylate cyclase (GGDEF)-like protein</fullName>
    </submittedName>
</protein>
<dbReference type="SUPFAM" id="SSF55785">
    <property type="entry name" value="PYP-like sensor domain (PAS domain)"/>
    <property type="match status" value="1"/>
</dbReference>
<feature type="domain" description="EAL" evidence="2">
    <location>
        <begin position="470"/>
        <end position="720"/>
    </location>
</feature>
<evidence type="ECO:0000259" key="3">
    <source>
        <dbReference type="PROSITE" id="PS50887"/>
    </source>
</evidence>
<sequence length="725" mass="81918">MLLRKARRTAAGRKPTGHRPGRISTVEEKLQDYPDLSGNACLEPEENREASSYGIAGGKIDSDLIATIYDRLDTAVWIFDFDNKRFLWANRKTLEVTEAASLEELRSRDLAEDMSPSVEERLRQYQQDFCRHDVSFSEIWTLYPKGKPKVLQMNMSGIRLVDGRMGLLCEAREHHEQQPETLRSAEALTHTTVMISLYSTDGTPLYRNTAARAVCHSLDNPFHGHFVEPRDARKFLELVERDRTSGRVARVRTSAGPRWHELTIRSCQDAVSGQPAYLVSEIDVTELHETKERAQFLASHDTLTGLSNRTYLQERLAQVLQTAADRGQTATLYLVDLDDFKMVNDTQGHAAGDSLLQLVAEKLKQLAEPDDIVARLGGDEFLICHLEKSGSDRSDWFGQGLLQAFSKPQMIDGKPRRVGLSIGYTHYPEDGVSIDNLMRHADLALYQAKTDPMDKCVRFQQQMRHLRDEHLAIKKDLERAIQVNEFTLEYQPIASTLTDRVISAEALIRWCHPEKGLIYPDEFIPIAEETGLINEIGLWVNRQVAHMQARLARLNYDVPLSLNVSPRQLSDPHFVTHMRALPEETGCNPEMISLELTESVLLGDIPNAFETLSLLKRTGYRIVIDDFGAGYSNLAYLHNYPIDGIKIDRMFMNDIASGGAIVKLILSLANALGAEVVAEGVETIEQRAWLLENGCHLFQGYLYSKPVPEERFLSMLETQVQIASM</sequence>
<dbReference type="Gene3D" id="3.20.20.450">
    <property type="entry name" value="EAL domain"/>
    <property type="match status" value="1"/>
</dbReference>
<dbReference type="PROSITE" id="PS50887">
    <property type="entry name" value="GGDEF"/>
    <property type="match status" value="1"/>
</dbReference>
<dbReference type="PANTHER" id="PTHR44757:SF2">
    <property type="entry name" value="BIOFILM ARCHITECTURE MAINTENANCE PROTEIN MBAA"/>
    <property type="match status" value="1"/>
</dbReference>
<dbReference type="Proteomes" id="UP000236959">
    <property type="component" value="Unassembled WGS sequence"/>
</dbReference>
<dbReference type="InterPro" id="IPR000160">
    <property type="entry name" value="GGDEF_dom"/>
</dbReference>
<dbReference type="CDD" id="cd01948">
    <property type="entry name" value="EAL"/>
    <property type="match status" value="1"/>
</dbReference>
<dbReference type="Pfam" id="PF00989">
    <property type="entry name" value="PAS"/>
    <property type="match status" value="1"/>
</dbReference>
<evidence type="ECO:0000256" key="1">
    <source>
        <dbReference type="SAM" id="MobiDB-lite"/>
    </source>
</evidence>
<gene>
    <name evidence="4" type="ORF">CLV41_1011002</name>
</gene>
<dbReference type="InterPro" id="IPR035919">
    <property type="entry name" value="EAL_sf"/>
</dbReference>
<reference evidence="4 5" key="1">
    <citation type="submission" date="2018-01" db="EMBL/GenBank/DDBJ databases">
        <title>Genomic Encyclopedia of Archaeal and Bacterial Type Strains, Phase II (KMG-II): from individual species to whole genera.</title>
        <authorList>
            <person name="Goeker M."/>
        </authorList>
    </citation>
    <scope>NUCLEOTIDE SEQUENCE [LARGE SCALE GENOMIC DNA]</scope>
    <source>
        <strain evidence="4 5">DSM 17023</strain>
    </source>
</reference>
<dbReference type="InterPro" id="IPR052155">
    <property type="entry name" value="Biofilm_reg_signaling"/>
</dbReference>
<comment type="caution">
    <text evidence="4">The sequence shown here is derived from an EMBL/GenBank/DDBJ whole genome shotgun (WGS) entry which is preliminary data.</text>
</comment>
<dbReference type="EMBL" id="PPCN01000001">
    <property type="protein sequence ID" value="POF34546.1"/>
    <property type="molecule type" value="Genomic_DNA"/>
</dbReference>
<dbReference type="InterPro" id="IPR001633">
    <property type="entry name" value="EAL_dom"/>
</dbReference>
<dbReference type="PROSITE" id="PS50883">
    <property type="entry name" value="EAL"/>
    <property type="match status" value="1"/>
</dbReference>
<evidence type="ECO:0000259" key="2">
    <source>
        <dbReference type="PROSITE" id="PS50883"/>
    </source>
</evidence>
<dbReference type="CDD" id="cd01949">
    <property type="entry name" value="GGDEF"/>
    <property type="match status" value="1"/>
</dbReference>